<name>A0A8S7EMK9_ECOLX</name>
<comment type="caution">
    <text evidence="1">The sequence shown here is derived from an EMBL/GenBank/DDBJ whole genome shotgun (WGS) entry which is preliminary data.</text>
</comment>
<evidence type="ECO:0000313" key="1">
    <source>
        <dbReference type="EMBL" id="EFB3617393.1"/>
    </source>
</evidence>
<dbReference type="Proteomes" id="UP000543252">
    <property type="component" value="Unassembled WGS sequence"/>
</dbReference>
<dbReference type="RefSeq" id="WP_109553381.1">
    <property type="nucleotide sequence ID" value="NZ_JBIQYA010000020.1"/>
</dbReference>
<evidence type="ECO:0000313" key="2">
    <source>
        <dbReference type="Proteomes" id="UP000543252"/>
    </source>
</evidence>
<proteinExistence type="predicted"/>
<evidence type="ECO:0008006" key="3">
    <source>
        <dbReference type="Google" id="ProtNLM"/>
    </source>
</evidence>
<dbReference type="EMBL" id="AASFMQ010000037">
    <property type="protein sequence ID" value="EFB3617393.1"/>
    <property type="molecule type" value="Genomic_DNA"/>
</dbReference>
<accession>A0A8S7EMK9</accession>
<sequence>MIHWKVFINSIDDDSCFDLFDGVKIQIKETDRLVFVVNMNAEEFSLRGAPTVVVGDIPLIMIDNNHINDDDYNFISNEPIYSNVSKYFYNFFGESEVSLYFDNQYNDAVTVTFDILARAENATLADEMLSFLTSNYEDAIVICFSRSRKGADLTGEDGHNFNKINAIEKTISYLNDSIYKFLRERKSFVNNELILSENGQPTGPDSVYWALTNLDKLSPANQEDVNIYFNNRGYHYDKLPKEISINNYDVYENRVINSFLASAEDFLYQLKEQYGVSDAAHYYTDNSEYVRFDHTMTKFTRMALDVKMKEVEALIVKVVNIRTLFLKVIPSKYKVAVPPRMTSYAATRHHYREAFNLIERCYRAQAPDFSQNKLLLGLKNLSIIYELATLLMLHKTIEKVFDVGISVQNFRQHADYNPFGGIEVESPEGIINNYFLFENEKFLIEVLYEAKIYPYSIKSRPGDLIDTSNTHGSEKYGSHHFCPDFILKVTSKEWGNVFTAILDAKFKDLNTVKNYDIDKLTNKYLLNIHSVGADGGLKMSPVDILIILFAHDKSGRILRRVAPRHCLTGHFPVFPQSTAIALHPRDSSILEEHLISLKKLISNGADVRFANT</sequence>
<protein>
    <recommendedName>
        <fullName evidence="3">DUF2357 domain-containing protein</fullName>
    </recommendedName>
</protein>
<reference evidence="1 2" key="1">
    <citation type="submission" date="2019-07" db="EMBL/GenBank/DDBJ databases">
        <authorList>
            <consortium name="GenomeTrakr network: Whole genome sequencing for foodborne pathogen traceback"/>
        </authorList>
    </citation>
    <scope>NUCLEOTIDE SEQUENCE [LARGE SCALE GENOMIC DNA]</scope>
    <source>
        <strain evidence="1 2">PSU-1859</strain>
    </source>
</reference>
<gene>
    <name evidence="1" type="ORF">FPS11_21115</name>
</gene>
<organism evidence="1 2">
    <name type="scientific">Escherichia coli</name>
    <dbReference type="NCBI Taxonomy" id="562"/>
    <lineage>
        <taxon>Bacteria</taxon>
        <taxon>Pseudomonadati</taxon>
        <taxon>Pseudomonadota</taxon>
        <taxon>Gammaproteobacteria</taxon>
        <taxon>Enterobacterales</taxon>
        <taxon>Enterobacteriaceae</taxon>
        <taxon>Escherichia</taxon>
    </lineage>
</organism>
<dbReference type="AlphaFoldDB" id="A0A8S7EMK9"/>